<proteinExistence type="predicted"/>
<dbReference type="EMBL" id="JASSZA010000015">
    <property type="protein sequence ID" value="KAK2093481.1"/>
    <property type="molecule type" value="Genomic_DNA"/>
</dbReference>
<feature type="region of interest" description="Disordered" evidence="1">
    <location>
        <begin position="51"/>
        <end position="76"/>
    </location>
</feature>
<keyword evidence="3" id="KW-1185">Reference proteome</keyword>
<dbReference type="Proteomes" id="UP001266305">
    <property type="component" value="Unassembled WGS sequence"/>
</dbReference>
<protein>
    <submittedName>
        <fullName evidence="2">Uncharacterized protein</fullName>
    </submittedName>
</protein>
<name>A0ABQ9U8Y9_SAGOE</name>
<gene>
    <name evidence="2" type="ORF">P7K49_030010</name>
</gene>
<evidence type="ECO:0000313" key="2">
    <source>
        <dbReference type="EMBL" id="KAK2093481.1"/>
    </source>
</evidence>
<sequence length="166" mass="17698">MHIHDLHLGSLSCIGYKAKPVAAVASLFTSQRHKAKPVATVASLFTSQRLPLSSGLSDEGSRGNAKTRPTSDWSRRHHTGATALPVCFTPSMLEAAGVRALLQSGGWEWDTECVCLSPDLPQVTFSACLSLLPPQPSWFCHGRAEVSLGLGTCMAQPAHPCHLPGM</sequence>
<reference evidence="2 3" key="1">
    <citation type="submission" date="2023-05" db="EMBL/GenBank/DDBJ databases">
        <title>B98-5 Cell Line De Novo Hybrid Assembly: An Optical Mapping Approach.</title>
        <authorList>
            <person name="Kananen K."/>
            <person name="Auerbach J.A."/>
            <person name="Kautto E."/>
            <person name="Blachly J.S."/>
        </authorList>
    </citation>
    <scope>NUCLEOTIDE SEQUENCE [LARGE SCALE GENOMIC DNA]</scope>
    <source>
        <strain evidence="2">B95-8</strain>
        <tissue evidence="2">Cell line</tissue>
    </source>
</reference>
<accession>A0ABQ9U8Y9</accession>
<comment type="caution">
    <text evidence="2">The sequence shown here is derived from an EMBL/GenBank/DDBJ whole genome shotgun (WGS) entry which is preliminary data.</text>
</comment>
<organism evidence="2 3">
    <name type="scientific">Saguinus oedipus</name>
    <name type="common">Cotton-top tamarin</name>
    <name type="synonym">Oedipomidas oedipus</name>
    <dbReference type="NCBI Taxonomy" id="9490"/>
    <lineage>
        <taxon>Eukaryota</taxon>
        <taxon>Metazoa</taxon>
        <taxon>Chordata</taxon>
        <taxon>Craniata</taxon>
        <taxon>Vertebrata</taxon>
        <taxon>Euteleostomi</taxon>
        <taxon>Mammalia</taxon>
        <taxon>Eutheria</taxon>
        <taxon>Euarchontoglires</taxon>
        <taxon>Primates</taxon>
        <taxon>Haplorrhini</taxon>
        <taxon>Platyrrhini</taxon>
        <taxon>Cebidae</taxon>
        <taxon>Callitrichinae</taxon>
        <taxon>Saguinus</taxon>
    </lineage>
</organism>
<evidence type="ECO:0000313" key="3">
    <source>
        <dbReference type="Proteomes" id="UP001266305"/>
    </source>
</evidence>
<evidence type="ECO:0000256" key="1">
    <source>
        <dbReference type="SAM" id="MobiDB-lite"/>
    </source>
</evidence>